<comment type="caution">
    <text evidence="1">The sequence shown here is derived from an EMBL/GenBank/DDBJ whole genome shotgun (WGS) entry which is preliminary data.</text>
</comment>
<sequence length="118" mass="13275">MLLQMMVHELVACAQISCLIILSHGLFPPPECALSDHLIVSVPPDCIPFPLSLHSSRMHHMNIHISCSHIMFRSTQAEEAEQCTRSSTCYQISILMILHCRRSRDMTISSISARVPPH</sequence>
<keyword evidence="2" id="KW-1185">Reference proteome</keyword>
<proteinExistence type="predicted"/>
<accession>A0A9P5JXZ5</accession>
<dbReference type="Proteomes" id="UP000759537">
    <property type="component" value="Unassembled WGS sequence"/>
</dbReference>
<gene>
    <name evidence="1" type="ORF">DFH94DRAFT_286373</name>
</gene>
<name>A0A9P5JXZ5_9AGAM</name>
<organism evidence="1 2">
    <name type="scientific">Russula ochroleuca</name>
    <dbReference type="NCBI Taxonomy" id="152965"/>
    <lineage>
        <taxon>Eukaryota</taxon>
        <taxon>Fungi</taxon>
        <taxon>Dikarya</taxon>
        <taxon>Basidiomycota</taxon>
        <taxon>Agaricomycotina</taxon>
        <taxon>Agaricomycetes</taxon>
        <taxon>Russulales</taxon>
        <taxon>Russulaceae</taxon>
        <taxon>Russula</taxon>
    </lineage>
</organism>
<evidence type="ECO:0000313" key="2">
    <source>
        <dbReference type="Proteomes" id="UP000759537"/>
    </source>
</evidence>
<protein>
    <submittedName>
        <fullName evidence="1">Uncharacterized protein</fullName>
    </submittedName>
</protein>
<reference evidence="1" key="2">
    <citation type="journal article" date="2020" name="Nat. Commun.">
        <title>Large-scale genome sequencing of mycorrhizal fungi provides insights into the early evolution of symbiotic traits.</title>
        <authorList>
            <person name="Miyauchi S."/>
            <person name="Kiss E."/>
            <person name="Kuo A."/>
            <person name="Drula E."/>
            <person name="Kohler A."/>
            <person name="Sanchez-Garcia M."/>
            <person name="Morin E."/>
            <person name="Andreopoulos B."/>
            <person name="Barry K.W."/>
            <person name="Bonito G."/>
            <person name="Buee M."/>
            <person name="Carver A."/>
            <person name="Chen C."/>
            <person name="Cichocki N."/>
            <person name="Clum A."/>
            <person name="Culley D."/>
            <person name="Crous P.W."/>
            <person name="Fauchery L."/>
            <person name="Girlanda M."/>
            <person name="Hayes R.D."/>
            <person name="Keri Z."/>
            <person name="LaButti K."/>
            <person name="Lipzen A."/>
            <person name="Lombard V."/>
            <person name="Magnuson J."/>
            <person name="Maillard F."/>
            <person name="Murat C."/>
            <person name="Nolan M."/>
            <person name="Ohm R.A."/>
            <person name="Pangilinan J."/>
            <person name="Pereira M.F."/>
            <person name="Perotto S."/>
            <person name="Peter M."/>
            <person name="Pfister S."/>
            <person name="Riley R."/>
            <person name="Sitrit Y."/>
            <person name="Stielow J.B."/>
            <person name="Szollosi G."/>
            <person name="Zifcakova L."/>
            <person name="Stursova M."/>
            <person name="Spatafora J.W."/>
            <person name="Tedersoo L."/>
            <person name="Vaario L.M."/>
            <person name="Yamada A."/>
            <person name="Yan M."/>
            <person name="Wang P."/>
            <person name="Xu J."/>
            <person name="Bruns T."/>
            <person name="Baldrian P."/>
            <person name="Vilgalys R."/>
            <person name="Dunand C."/>
            <person name="Henrissat B."/>
            <person name="Grigoriev I.V."/>
            <person name="Hibbett D."/>
            <person name="Nagy L.G."/>
            <person name="Martin F.M."/>
        </authorList>
    </citation>
    <scope>NUCLEOTIDE SEQUENCE</scope>
    <source>
        <strain evidence="1">Prilba</strain>
    </source>
</reference>
<dbReference type="EMBL" id="WHVB01000033">
    <property type="protein sequence ID" value="KAF8468100.1"/>
    <property type="molecule type" value="Genomic_DNA"/>
</dbReference>
<dbReference type="AlphaFoldDB" id="A0A9P5JXZ5"/>
<reference evidence="1" key="1">
    <citation type="submission" date="2019-10" db="EMBL/GenBank/DDBJ databases">
        <authorList>
            <consortium name="DOE Joint Genome Institute"/>
            <person name="Kuo A."/>
            <person name="Miyauchi S."/>
            <person name="Kiss E."/>
            <person name="Drula E."/>
            <person name="Kohler A."/>
            <person name="Sanchez-Garcia M."/>
            <person name="Andreopoulos B."/>
            <person name="Barry K.W."/>
            <person name="Bonito G."/>
            <person name="Buee M."/>
            <person name="Carver A."/>
            <person name="Chen C."/>
            <person name="Cichocki N."/>
            <person name="Clum A."/>
            <person name="Culley D."/>
            <person name="Crous P.W."/>
            <person name="Fauchery L."/>
            <person name="Girlanda M."/>
            <person name="Hayes R."/>
            <person name="Keri Z."/>
            <person name="LaButti K."/>
            <person name="Lipzen A."/>
            <person name="Lombard V."/>
            <person name="Magnuson J."/>
            <person name="Maillard F."/>
            <person name="Morin E."/>
            <person name="Murat C."/>
            <person name="Nolan M."/>
            <person name="Ohm R."/>
            <person name="Pangilinan J."/>
            <person name="Pereira M."/>
            <person name="Perotto S."/>
            <person name="Peter M."/>
            <person name="Riley R."/>
            <person name="Sitrit Y."/>
            <person name="Stielow B."/>
            <person name="Szollosi G."/>
            <person name="Zifcakova L."/>
            <person name="Stursova M."/>
            <person name="Spatafora J.W."/>
            <person name="Tedersoo L."/>
            <person name="Vaario L.-M."/>
            <person name="Yamada A."/>
            <person name="Yan M."/>
            <person name="Wang P."/>
            <person name="Xu J."/>
            <person name="Bruns T."/>
            <person name="Baldrian P."/>
            <person name="Vilgalys R."/>
            <person name="Henrissat B."/>
            <person name="Grigoriev I.V."/>
            <person name="Hibbett D."/>
            <person name="Nagy L.G."/>
            <person name="Martin F.M."/>
        </authorList>
    </citation>
    <scope>NUCLEOTIDE SEQUENCE</scope>
    <source>
        <strain evidence="1">Prilba</strain>
    </source>
</reference>
<evidence type="ECO:0000313" key="1">
    <source>
        <dbReference type="EMBL" id="KAF8468100.1"/>
    </source>
</evidence>